<dbReference type="InterPro" id="IPR053013">
    <property type="entry name" value="LAT"/>
</dbReference>
<sequence>QGLSKLMPSEFEHQDLVLVEATPGQAKITNRNSYMSWGYPMLTINEYIEHEEIHVNNEFISKNFKVWILVSKIYNLSNDIEQTIFSQYETYKLKALITIPSRQIREVMYQHKGYATKLIELLNDKLRFECKTKFSYLYSEIVDNRFSTYLKHSELIIAINQSNIETTINKDCEFIKKELKKLNKKCIVILPTKPAFDWLFQKTKLYSKLNVDTNNQRQF</sequence>
<reference evidence="1 2" key="1">
    <citation type="submission" date="2021-06" db="EMBL/GenBank/DDBJ databases">
        <authorList>
            <person name="Kallberg Y."/>
            <person name="Tangrot J."/>
            <person name="Rosling A."/>
        </authorList>
    </citation>
    <scope>NUCLEOTIDE SEQUENCE [LARGE SCALE GENOMIC DNA]</scope>
    <source>
        <strain evidence="1 2">120-4 pot B 10/14</strain>
    </source>
</reference>
<dbReference type="EMBL" id="CAJVQB010056004">
    <property type="protein sequence ID" value="CAG8837492.1"/>
    <property type="molecule type" value="Genomic_DNA"/>
</dbReference>
<protein>
    <submittedName>
        <fullName evidence="1">40961_t:CDS:1</fullName>
    </submittedName>
</protein>
<keyword evidence="2" id="KW-1185">Reference proteome</keyword>
<dbReference type="PANTHER" id="PTHR34815:SF2">
    <property type="entry name" value="N-ACETYLTRANSFERASE DOMAIN-CONTAINING PROTEIN"/>
    <property type="match status" value="1"/>
</dbReference>
<feature type="non-terminal residue" evidence="1">
    <location>
        <position position="219"/>
    </location>
</feature>
<comment type="caution">
    <text evidence="1">The sequence shown here is derived from an EMBL/GenBank/DDBJ whole genome shotgun (WGS) entry which is preliminary data.</text>
</comment>
<accession>A0ABN7WPN2</accession>
<organism evidence="1 2">
    <name type="scientific">Gigaspora margarita</name>
    <dbReference type="NCBI Taxonomy" id="4874"/>
    <lineage>
        <taxon>Eukaryota</taxon>
        <taxon>Fungi</taxon>
        <taxon>Fungi incertae sedis</taxon>
        <taxon>Mucoromycota</taxon>
        <taxon>Glomeromycotina</taxon>
        <taxon>Glomeromycetes</taxon>
        <taxon>Diversisporales</taxon>
        <taxon>Gigasporaceae</taxon>
        <taxon>Gigaspora</taxon>
    </lineage>
</organism>
<evidence type="ECO:0000313" key="2">
    <source>
        <dbReference type="Proteomes" id="UP000789901"/>
    </source>
</evidence>
<dbReference type="PANTHER" id="PTHR34815">
    <property type="entry name" value="LYSINE ACETYLTRANSFERASE"/>
    <property type="match status" value="1"/>
</dbReference>
<feature type="non-terminal residue" evidence="1">
    <location>
        <position position="1"/>
    </location>
</feature>
<gene>
    <name evidence="1" type="ORF">GMARGA_LOCUS33521</name>
</gene>
<evidence type="ECO:0000313" key="1">
    <source>
        <dbReference type="EMBL" id="CAG8837492.1"/>
    </source>
</evidence>
<name>A0ABN7WPN2_GIGMA</name>
<proteinExistence type="predicted"/>
<dbReference type="Proteomes" id="UP000789901">
    <property type="component" value="Unassembled WGS sequence"/>
</dbReference>